<dbReference type="PANTHER" id="PTHR11766:SF0">
    <property type="entry name" value="TYROSINE--TRNA LIGASE, MITOCHONDRIAL"/>
    <property type="match status" value="1"/>
</dbReference>
<sequence length="538" mass="59625">MTCNLRKVPRLFERSDNWTQVRVRRADVFLSRTSLPGNVRLASHFAKESNKSKGEASIEPNALLQQLQARGLLQDLTSRAVHQHLSSAKRTIYLGVDPSASSLHVGNLLPLLALVHFTLAGHSALLLVGGATGSIGDPSGRSKERNALDPETLNDNIKSIETQVNNILHNVQGYLERRRVSYSRDTKPTTLERASVASADMPSARLRIEVINNAEWYQGVGVLRFLTDVGRYARMSDMLARESVASRLGARNSSDDQSSEPIGMSFTEFSYQLLQAYDFSVLHDGPYQCTLQLGGSDQLGNIMAGVQLILRKHNSTQPSRSEQKDDILPAYGITVPLLTTSNGAKFGKSAGNAIWLDPKLLSDYDLYQYFWRSTDADVHKFLNALTLLPLEEVERIMQRHRQDPSKRIAQEALALEILELVRGPKAVQRARDAQKVLFGSGLESLKVQDIKAAFDNDPKMVRLTREAFEGVDILAICVTAQATKSRGEARRLVHNGGVYLNNVAVKDTAFKLSQDSLLKGVFCVLRIGKSDHRILVVE</sequence>
<dbReference type="InterPro" id="IPR036986">
    <property type="entry name" value="S4_RNA-bd_sf"/>
</dbReference>
<accession>A0A066VIP8</accession>
<evidence type="ECO:0000259" key="12">
    <source>
        <dbReference type="Pfam" id="PF22421"/>
    </source>
</evidence>
<organism evidence="13 14">
    <name type="scientific">Tilletiaria anomala (strain ATCC 24038 / CBS 436.72 / UBC 951)</name>
    <dbReference type="NCBI Taxonomy" id="1037660"/>
    <lineage>
        <taxon>Eukaryota</taxon>
        <taxon>Fungi</taxon>
        <taxon>Dikarya</taxon>
        <taxon>Basidiomycota</taxon>
        <taxon>Ustilaginomycotina</taxon>
        <taxon>Exobasidiomycetes</taxon>
        <taxon>Georgefischeriales</taxon>
        <taxon>Tilletiariaceae</taxon>
        <taxon>Tilletiaria</taxon>
    </lineage>
</organism>
<evidence type="ECO:0000256" key="9">
    <source>
        <dbReference type="ARBA" id="ARBA00048248"/>
    </source>
</evidence>
<dbReference type="OrthoDB" id="337870at2759"/>
<evidence type="ECO:0000256" key="6">
    <source>
        <dbReference type="ARBA" id="ARBA00022917"/>
    </source>
</evidence>
<dbReference type="EC" id="6.1.1.1" evidence="1"/>
<dbReference type="Gene3D" id="1.10.240.10">
    <property type="entry name" value="Tyrosyl-Transfer RNA Synthetase"/>
    <property type="match status" value="1"/>
</dbReference>
<dbReference type="Gene3D" id="3.40.50.620">
    <property type="entry name" value="HUPs"/>
    <property type="match status" value="1"/>
</dbReference>
<keyword evidence="3 11" id="KW-0547">Nucleotide-binding</keyword>
<feature type="domain" description="Tyrosine--tRNA ligase SYY-like C-terminal" evidence="12">
    <location>
        <begin position="449"/>
        <end position="531"/>
    </location>
</feature>
<dbReference type="Pfam" id="PF22421">
    <property type="entry name" value="SYY_C-terminal"/>
    <property type="match status" value="1"/>
</dbReference>
<dbReference type="Pfam" id="PF00579">
    <property type="entry name" value="tRNA-synt_1b"/>
    <property type="match status" value="1"/>
</dbReference>
<evidence type="ECO:0000256" key="8">
    <source>
        <dbReference type="ARBA" id="ARBA00033323"/>
    </source>
</evidence>
<dbReference type="InterPro" id="IPR024088">
    <property type="entry name" value="Tyr-tRNA-ligase_bac-type"/>
</dbReference>
<dbReference type="GeneID" id="25262669"/>
<evidence type="ECO:0000313" key="14">
    <source>
        <dbReference type="Proteomes" id="UP000027361"/>
    </source>
</evidence>
<dbReference type="GO" id="GO:0005829">
    <property type="term" value="C:cytosol"/>
    <property type="evidence" value="ECO:0007669"/>
    <property type="project" value="TreeGrafter"/>
</dbReference>
<dbReference type="STRING" id="1037660.A0A066VIP8"/>
<dbReference type="FunCoup" id="A0A066VIP8">
    <property type="interactions" value="400"/>
</dbReference>
<dbReference type="PANTHER" id="PTHR11766">
    <property type="entry name" value="TYROSYL-TRNA SYNTHETASE"/>
    <property type="match status" value="1"/>
</dbReference>
<keyword evidence="7 11" id="KW-0030">Aminoacyl-tRNA synthetase</keyword>
<dbReference type="EMBL" id="JMSN01000118">
    <property type="protein sequence ID" value="KDN38450.1"/>
    <property type="molecule type" value="Genomic_DNA"/>
</dbReference>
<dbReference type="Gene3D" id="3.10.290.10">
    <property type="entry name" value="RNA-binding S4 domain"/>
    <property type="match status" value="1"/>
</dbReference>
<dbReference type="GO" id="GO:0005739">
    <property type="term" value="C:mitochondrion"/>
    <property type="evidence" value="ECO:0007669"/>
    <property type="project" value="TreeGrafter"/>
</dbReference>
<proteinExistence type="inferred from homology"/>
<gene>
    <name evidence="13" type="ORF">K437DRAFT_228585</name>
</gene>
<dbReference type="RefSeq" id="XP_013240717.1">
    <property type="nucleotide sequence ID" value="XM_013385263.1"/>
</dbReference>
<evidence type="ECO:0000256" key="5">
    <source>
        <dbReference type="ARBA" id="ARBA00022884"/>
    </source>
</evidence>
<evidence type="ECO:0000256" key="10">
    <source>
        <dbReference type="PROSITE-ProRule" id="PRU00182"/>
    </source>
</evidence>
<keyword evidence="6 11" id="KW-0648">Protein biosynthesis</keyword>
<dbReference type="Proteomes" id="UP000027361">
    <property type="component" value="Unassembled WGS sequence"/>
</dbReference>
<dbReference type="GO" id="GO:0006437">
    <property type="term" value="P:tyrosyl-tRNA aminoacylation"/>
    <property type="evidence" value="ECO:0007669"/>
    <property type="project" value="InterPro"/>
</dbReference>
<dbReference type="CDD" id="cd00165">
    <property type="entry name" value="S4"/>
    <property type="match status" value="1"/>
</dbReference>
<protein>
    <recommendedName>
        <fullName evidence="1">tyrosine--tRNA ligase</fullName>
        <ecNumber evidence="1">6.1.1.1</ecNumber>
    </recommendedName>
    <alternativeName>
        <fullName evidence="8">Tyrosyl-tRNA synthetase</fullName>
    </alternativeName>
</protein>
<reference evidence="13 14" key="1">
    <citation type="submission" date="2014-05" db="EMBL/GenBank/DDBJ databases">
        <title>Draft genome sequence of a rare smut relative, Tilletiaria anomala UBC 951.</title>
        <authorList>
            <consortium name="DOE Joint Genome Institute"/>
            <person name="Toome M."/>
            <person name="Kuo A."/>
            <person name="Henrissat B."/>
            <person name="Lipzen A."/>
            <person name="Tritt A."/>
            <person name="Yoshinaga Y."/>
            <person name="Zane M."/>
            <person name="Barry K."/>
            <person name="Grigoriev I.V."/>
            <person name="Spatafora J.W."/>
            <person name="Aimea M.C."/>
        </authorList>
    </citation>
    <scope>NUCLEOTIDE SEQUENCE [LARGE SCALE GENOMIC DNA]</scope>
    <source>
        <strain evidence="13 14">UBC 951</strain>
    </source>
</reference>
<evidence type="ECO:0000256" key="3">
    <source>
        <dbReference type="ARBA" id="ARBA00022741"/>
    </source>
</evidence>
<dbReference type="SUPFAM" id="SSF52374">
    <property type="entry name" value="Nucleotidylyl transferase"/>
    <property type="match status" value="1"/>
</dbReference>
<dbReference type="PROSITE" id="PS50889">
    <property type="entry name" value="S4"/>
    <property type="match status" value="1"/>
</dbReference>
<dbReference type="InterPro" id="IPR002307">
    <property type="entry name" value="Tyr-tRNA-ligase"/>
</dbReference>
<keyword evidence="4 11" id="KW-0067">ATP-binding</keyword>
<comment type="catalytic activity">
    <reaction evidence="9">
        <text>tRNA(Tyr) + L-tyrosine + ATP = L-tyrosyl-tRNA(Tyr) + AMP + diphosphate + H(+)</text>
        <dbReference type="Rhea" id="RHEA:10220"/>
        <dbReference type="Rhea" id="RHEA-COMP:9706"/>
        <dbReference type="Rhea" id="RHEA-COMP:9707"/>
        <dbReference type="ChEBI" id="CHEBI:15378"/>
        <dbReference type="ChEBI" id="CHEBI:30616"/>
        <dbReference type="ChEBI" id="CHEBI:33019"/>
        <dbReference type="ChEBI" id="CHEBI:58315"/>
        <dbReference type="ChEBI" id="CHEBI:78442"/>
        <dbReference type="ChEBI" id="CHEBI:78536"/>
        <dbReference type="ChEBI" id="CHEBI:456215"/>
        <dbReference type="EC" id="6.1.1.1"/>
    </reaction>
</comment>
<evidence type="ECO:0000256" key="1">
    <source>
        <dbReference type="ARBA" id="ARBA00013160"/>
    </source>
</evidence>
<dbReference type="SUPFAM" id="SSF55174">
    <property type="entry name" value="Alpha-L RNA-binding motif"/>
    <property type="match status" value="1"/>
</dbReference>
<dbReference type="CDD" id="cd00805">
    <property type="entry name" value="TyrRS_core"/>
    <property type="match status" value="1"/>
</dbReference>
<dbReference type="InParanoid" id="A0A066VIP8"/>
<evidence type="ECO:0000256" key="7">
    <source>
        <dbReference type="ARBA" id="ARBA00023146"/>
    </source>
</evidence>
<dbReference type="InterPro" id="IPR054608">
    <property type="entry name" value="SYY-like_C"/>
</dbReference>
<comment type="similarity">
    <text evidence="11">Belongs to the class-I aminoacyl-tRNA synthetase family.</text>
</comment>
<dbReference type="GO" id="GO:0004831">
    <property type="term" value="F:tyrosine-tRNA ligase activity"/>
    <property type="evidence" value="ECO:0007669"/>
    <property type="project" value="UniProtKB-EC"/>
</dbReference>
<evidence type="ECO:0000256" key="2">
    <source>
        <dbReference type="ARBA" id="ARBA00022598"/>
    </source>
</evidence>
<dbReference type="HOGENOM" id="CLU_024003_0_0_1"/>
<dbReference type="InterPro" id="IPR002305">
    <property type="entry name" value="aa-tRNA-synth_Ic"/>
</dbReference>
<dbReference type="OMA" id="YMMAKDS"/>
<dbReference type="AlphaFoldDB" id="A0A066VIP8"/>
<keyword evidence="5 10" id="KW-0694">RNA-binding</keyword>
<comment type="caution">
    <text evidence="13">The sequence shown here is derived from an EMBL/GenBank/DDBJ whole genome shotgun (WGS) entry which is preliminary data.</text>
</comment>
<dbReference type="InterPro" id="IPR014729">
    <property type="entry name" value="Rossmann-like_a/b/a_fold"/>
</dbReference>
<keyword evidence="14" id="KW-1185">Reference proteome</keyword>
<dbReference type="NCBIfam" id="TIGR00234">
    <property type="entry name" value="tyrS"/>
    <property type="match status" value="1"/>
</dbReference>
<evidence type="ECO:0000256" key="4">
    <source>
        <dbReference type="ARBA" id="ARBA00022840"/>
    </source>
</evidence>
<dbReference type="GO" id="GO:0003723">
    <property type="term" value="F:RNA binding"/>
    <property type="evidence" value="ECO:0007669"/>
    <property type="project" value="UniProtKB-KW"/>
</dbReference>
<keyword evidence="2 11" id="KW-0436">Ligase</keyword>
<name>A0A066VIP8_TILAU</name>
<evidence type="ECO:0000313" key="13">
    <source>
        <dbReference type="EMBL" id="KDN38450.1"/>
    </source>
</evidence>
<dbReference type="GO" id="GO:0005524">
    <property type="term" value="F:ATP binding"/>
    <property type="evidence" value="ECO:0007669"/>
    <property type="project" value="UniProtKB-KW"/>
</dbReference>
<evidence type="ECO:0000256" key="11">
    <source>
        <dbReference type="RuleBase" id="RU363036"/>
    </source>
</evidence>
<dbReference type="FunFam" id="1.10.240.10:FF:000001">
    <property type="entry name" value="Tyrosine--tRNA ligase"/>
    <property type="match status" value="1"/>
</dbReference>